<dbReference type="CDD" id="cd00037">
    <property type="entry name" value="CLECT"/>
    <property type="match status" value="1"/>
</dbReference>
<dbReference type="OrthoDB" id="7773875at2759"/>
<evidence type="ECO:0000313" key="5">
    <source>
        <dbReference type="Proteomes" id="UP001652621"/>
    </source>
</evidence>
<dbReference type="InterPro" id="IPR016186">
    <property type="entry name" value="C-type_lectin-like/link_sf"/>
</dbReference>
<evidence type="ECO:0000256" key="1">
    <source>
        <dbReference type="ARBA" id="ARBA00023157"/>
    </source>
</evidence>
<dbReference type="SUPFAM" id="SSF56436">
    <property type="entry name" value="C-type lectin-like"/>
    <property type="match status" value="1"/>
</dbReference>
<evidence type="ECO:0000313" key="6">
    <source>
        <dbReference type="RefSeq" id="XP_011295136.1"/>
    </source>
</evidence>
<keyword evidence="5" id="KW-1185">Reference proteome</keyword>
<protein>
    <submittedName>
        <fullName evidence="6">Lectin subunit alpha-like</fullName>
    </submittedName>
</protein>
<dbReference type="KEGG" id="mde:105262272"/>
<evidence type="ECO:0000259" key="3">
    <source>
        <dbReference type="PROSITE" id="PS50041"/>
    </source>
</evidence>
<dbReference type="InterPro" id="IPR018378">
    <property type="entry name" value="C-type_lectin_CS"/>
</dbReference>
<organism evidence="4">
    <name type="scientific">Musca domestica</name>
    <name type="common">House fly</name>
    <dbReference type="NCBI Taxonomy" id="7370"/>
    <lineage>
        <taxon>Eukaryota</taxon>
        <taxon>Metazoa</taxon>
        <taxon>Ecdysozoa</taxon>
        <taxon>Arthropoda</taxon>
        <taxon>Hexapoda</taxon>
        <taxon>Insecta</taxon>
        <taxon>Pterygota</taxon>
        <taxon>Neoptera</taxon>
        <taxon>Endopterygota</taxon>
        <taxon>Diptera</taxon>
        <taxon>Brachycera</taxon>
        <taxon>Muscomorpha</taxon>
        <taxon>Muscoidea</taxon>
        <taxon>Muscidae</taxon>
        <taxon>Musca</taxon>
    </lineage>
</organism>
<sequence length="177" mass="20765">MVKHLWSALSLICVATLMAEAAINDKWHNLGDFGTIFVEEEQKYNWFEAWEECAMRNMTLIDIDTAEKNTIVDKVLRNPFEKCPNLWLGGNDLGLEGKFVWSSTGKRFEFSNWSKGQPDNYKSNEHCVHYYTITDFEWNDAPCTSKMGFICEENRFLREARRDLQIKKNFIDQLFAL</sequence>
<name>A0A1I8NK80_MUSDO</name>
<keyword evidence="2" id="KW-0732">Signal</keyword>
<gene>
    <name evidence="4" type="primary">105262272</name>
    <name evidence="6" type="synonym">LOC105262272</name>
</gene>
<dbReference type="InterPro" id="IPR050111">
    <property type="entry name" value="C-type_lectin/snaclec_domain"/>
</dbReference>
<dbReference type="PROSITE" id="PS00615">
    <property type="entry name" value="C_TYPE_LECTIN_1"/>
    <property type="match status" value="1"/>
</dbReference>
<feature type="signal peptide" evidence="2">
    <location>
        <begin position="1"/>
        <end position="21"/>
    </location>
</feature>
<evidence type="ECO:0000256" key="2">
    <source>
        <dbReference type="SAM" id="SignalP"/>
    </source>
</evidence>
<dbReference type="Proteomes" id="UP001652621">
    <property type="component" value="Unplaced"/>
</dbReference>
<dbReference type="InterPro" id="IPR016187">
    <property type="entry name" value="CTDL_fold"/>
</dbReference>
<keyword evidence="1" id="KW-1015">Disulfide bond</keyword>
<dbReference type="eggNOG" id="KOG4297">
    <property type="taxonomic scope" value="Eukaryota"/>
</dbReference>
<accession>A0A1I8NK80</accession>
<feature type="chain" id="PRO_5044561907" evidence="2">
    <location>
        <begin position="22"/>
        <end position="177"/>
    </location>
</feature>
<dbReference type="EnsemblMetazoa" id="MDOA016512-RA">
    <property type="protein sequence ID" value="MDOA016512-PA"/>
    <property type="gene ID" value="MDOA016512"/>
</dbReference>
<dbReference type="PANTHER" id="PTHR22803">
    <property type="entry name" value="MANNOSE, PHOSPHOLIPASE, LECTIN RECEPTOR RELATED"/>
    <property type="match status" value="1"/>
</dbReference>
<reference evidence="6" key="2">
    <citation type="submission" date="2025-04" db="UniProtKB">
        <authorList>
            <consortium name="RefSeq"/>
        </authorList>
    </citation>
    <scope>IDENTIFICATION</scope>
    <source>
        <strain evidence="6">Aabys</strain>
    </source>
</reference>
<reference evidence="4" key="1">
    <citation type="submission" date="2020-05" db="UniProtKB">
        <authorList>
            <consortium name="EnsemblMetazoa"/>
        </authorList>
    </citation>
    <scope>IDENTIFICATION</scope>
    <source>
        <strain evidence="4">Aabys</strain>
    </source>
</reference>
<dbReference type="PROSITE" id="PS50041">
    <property type="entry name" value="C_TYPE_LECTIN_2"/>
    <property type="match status" value="1"/>
</dbReference>
<dbReference type="GeneID" id="105262272"/>
<dbReference type="VEuPathDB" id="VectorBase:MDOMA2_017321"/>
<proteinExistence type="predicted"/>
<feature type="domain" description="C-type lectin" evidence="3">
    <location>
        <begin position="37"/>
        <end position="152"/>
    </location>
</feature>
<dbReference type="AlphaFoldDB" id="A0A1I8NK80"/>
<dbReference type="Pfam" id="PF00059">
    <property type="entry name" value="Lectin_C"/>
    <property type="match status" value="1"/>
</dbReference>
<dbReference type="Gene3D" id="3.10.100.10">
    <property type="entry name" value="Mannose-Binding Protein A, subunit A"/>
    <property type="match status" value="1"/>
</dbReference>
<evidence type="ECO:0000313" key="4">
    <source>
        <dbReference type="EnsemblMetazoa" id="MDOA016512-PA"/>
    </source>
</evidence>
<dbReference type="VEuPathDB" id="VectorBase:MDOA016512"/>
<dbReference type="SMART" id="SM00034">
    <property type="entry name" value="CLECT"/>
    <property type="match status" value="1"/>
</dbReference>
<dbReference type="InterPro" id="IPR001304">
    <property type="entry name" value="C-type_lectin-like"/>
</dbReference>
<dbReference type="RefSeq" id="XP_011295136.1">
    <property type="nucleotide sequence ID" value="XM_011296834.2"/>
</dbReference>